<dbReference type="GO" id="GO:0008270">
    <property type="term" value="F:zinc ion binding"/>
    <property type="evidence" value="ECO:0007669"/>
    <property type="project" value="UniProtKB-KW"/>
</dbReference>
<dbReference type="OrthoDB" id="5795902at2759"/>
<dbReference type="InterPro" id="IPR040204">
    <property type="entry name" value="UBR7"/>
</dbReference>
<evidence type="ECO:0000256" key="4">
    <source>
        <dbReference type="PROSITE-ProRule" id="PRU00146"/>
    </source>
</evidence>
<evidence type="ECO:0000259" key="6">
    <source>
        <dbReference type="PROSITE" id="PS50016"/>
    </source>
</evidence>
<dbReference type="PANTHER" id="PTHR13513">
    <property type="entry name" value="E3 UBIQUITIN-PROTEIN LIGASE UBR7"/>
    <property type="match status" value="1"/>
</dbReference>
<organism evidence="8 9">
    <name type="scientific">Piromyces finnis</name>
    <dbReference type="NCBI Taxonomy" id="1754191"/>
    <lineage>
        <taxon>Eukaryota</taxon>
        <taxon>Fungi</taxon>
        <taxon>Fungi incertae sedis</taxon>
        <taxon>Chytridiomycota</taxon>
        <taxon>Chytridiomycota incertae sedis</taxon>
        <taxon>Neocallimastigomycetes</taxon>
        <taxon>Neocallimastigales</taxon>
        <taxon>Neocallimastigaceae</taxon>
        <taxon>Piromyces</taxon>
    </lineage>
</organism>
<dbReference type="PROSITE" id="PS50016">
    <property type="entry name" value="ZF_PHD_2"/>
    <property type="match status" value="1"/>
</dbReference>
<name>A0A1Y1VA72_9FUNG</name>
<dbReference type="EMBL" id="MCFH01000021">
    <property type="protein sequence ID" value="ORX50286.1"/>
    <property type="molecule type" value="Genomic_DNA"/>
</dbReference>
<dbReference type="GO" id="GO:0061630">
    <property type="term" value="F:ubiquitin protein ligase activity"/>
    <property type="evidence" value="ECO:0007669"/>
    <property type="project" value="InterPro"/>
</dbReference>
<dbReference type="InterPro" id="IPR013083">
    <property type="entry name" value="Znf_RING/FYVE/PHD"/>
</dbReference>
<dbReference type="GO" id="GO:0005737">
    <property type="term" value="C:cytoplasm"/>
    <property type="evidence" value="ECO:0007669"/>
    <property type="project" value="TreeGrafter"/>
</dbReference>
<evidence type="ECO:0000256" key="1">
    <source>
        <dbReference type="ARBA" id="ARBA00022723"/>
    </source>
</evidence>
<dbReference type="PROSITE" id="PS51157">
    <property type="entry name" value="ZF_UBR"/>
    <property type="match status" value="1"/>
</dbReference>
<reference evidence="8 9" key="1">
    <citation type="submission" date="2016-08" db="EMBL/GenBank/DDBJ databases">
        <title>Genomes of anaerobic fungi encode conserved fungal cellulosomes for biomass hydrolysis.</title>
        <authorList>
            <consortium name="DOE Joint Genome Institute"/>
            <person name="Haitjema C.H."/>
            <person name="Gilmore S.P."/>
            <person name="Henske J.K."/>
            <person name="Solomon K.V."/>
            <person name="De Groot R."/>
            <person name="Kuo A."/>
            <person name="Mondo S.J."/>
            <person name="Salamov A.A."/>
            <person name="Labutti K."/>
            <person name="Zhao Z."/>
            <person name="Chiniquy J."/>
            <person name="Barry K."/>
            <person name="Brewer H.M."/>
            <person name="Purvine S.O."/>
            <person name="Wright A.T."/>
            <person name="Boxma B."/>
            <person name="Van Alen T."/>
            <person name="Hackstein J.H."/>
            <person name="Baker S.E."/>
            <person name="Grigoriev I.V."/>
            <person name="O'Malley M.A."/>
        </authorList>
    </citation>
    <scope>NUCLEOTIDE SEQUENCE [LARGE SCALE GENOMIC DNA]</scope>
    <source>
        <strain evidence="9">finn</strain>
    </source>
</reference>
<protein>
    <recommendedName>
        <fullName evidence="10">UBR-type domain-containing protein</fullName>
    </recommendedName>
</protein>
<keyword evidence="2 4" id="KW-0863">Zinc-finger</keyword>
<dbReference type="InterPro" id="IPR047506">
    <property type="entry name" value="UBR7-like_UBR-box"/>
</dbReference>
<dbReference type="SMART" id="SM00249">
    <property type="entry name" value="PHD"/>
    <property type="match status" value="1"/>
</dbReference>
<dbReference type="InterPro" id="IPR011011">
    <property type="entry name" value="Znf_FYVE_PHD"/>
</dbReference>
<dbReference type="CDD" id="cd19677">
    <property type="entry name" value="UBR-box_UBR7"/>
    <property type="match status" value="1"/>
</dbReference>
<dbReference type="InterPro" id="IPR003126">
    <property type="entry name" value="Znf_UBR"/>
</dbReference>
<evidence type="ECO:0000256" key="3">
    <source>
        <dbReference type="ARBA" id="ARBA00022833"/>
    </source>
</evidence>
<proteinExistence type="predicted"/>
<dbReference type="Pfam" id="PF02207">
    <property type="entry name" value="zf-UBR"/>
    <property type="match status" value="1"/>
</dbReference>
<evidence type="ECO:0000313" key="8">
    <source>
        <dbReference type="EMBL" id="ORX50286.1"/>
    </source>
</evidence>
<evidence type="ECO:0000256" key="2">
    <source>
        <dbReference type="ARBA" id="ARBA00022771"/>
    </source>
</evidence>
<evidence type="ECO:0000259" key="7">
    <source>
        <dbReference type="PROSITE" id="PS51157"/>
    </source>
</evidence>
<dbReference type="PANTHER" id="PTHR13513:SF9">
    <property type="entry name" value="E3 UBIQUITIN-PROTEIN LIGASE UBR7-RELATED"/>
    <property type="match status" value="1"/>
</dbReference>
<evidence type="ECO:0000256" key="5">
    <source>
        <dbReference type="PROSITE-ProRule" id="PRU00508"/>
    </source>
</evidence>
<keyword evidence="3" id="KW-0862">Zinc</keyword>
<accession>A0A1Y1VA72</accession>
<dbReference type="CDD" id="cd15542">
    <property type="entry name" value="PHD_UBR7"/>
    <property type="match status" value="1"/>
</dbReference>
<feature type="domain" description="PHD-type" evidence="6">
    <location>
        <begin position="127"/>
        <end position="181"/>
    </location>
</feature>
<keyword evidence="9" id="KW-1185">Reference proteome</keyword>
<feature type="domain" description="UBR-type" evidence="7">
    <location>
        <begin position="44"/>
        <end position="111"/>
    </location>
</feature>
<dbReference type="SMART" id="SM00396">
    <property type="entry name" value="ZnF_UBR1"/>
    <property type="match status" value="1"/>
</dbReference>
<dbReference type="Gene3D" id="3.30.40.10">
    <property type="entry name" value="Zinc/RING finger domain, C3HC4 (zinc finger)"/>
    <property type="match status" value="1"/>
</dbReference>
<dbReference type="Proteomes" id="UP000193719">
    <property type="component" value="Unassembled WGS sequence"/>
</dbReference>
<dbReference type="STRING" id="1754191.A0A1Y1VA72"/>
<keyword evidence="1" id="KW-0479">Metal-binding</keyword>
<evidence type="ECO:0000313" key="9">
    <source>
        <dbReference type="Proteomes" id="UP000193719"/>
    </source>
</evidence>
<feature type="zinc finger region" description="UBR-type" evidence="5">
    <location>
        <begin position="44"/>
        <end position="111"/>
    </location>
</feature>
<dbReference type="SUPFAM" id="SSF57903">
    <property type="entry name" value="FYVE/PHD zinc finger"/>
    <property type="match status" value="1"/>
</dbReference>
<dbReference type="Pfam" id="PF00628">
    <property type="entry name" value="PHD"/>
    <property type="match status" value="1"/>
</dbReference>
<reference evidence="8 9" key="2">
    <citation type="submission" date="2016-08" db="EMBL/GenBank/DDBJ databases">
        <title>Pervasive Adenine N6-methylation of Active Genes in Fungi.</title>
        <authorList>
            <consortium name="DOE Joint Genome Institute"/>
            <person name="Mondo S.J."/>
            <person name="Dannebaum R.O."/>
            <person name="Kuo R.C."/>
            <person name="Labutti K."/>
            <person name="Haridas S."/>
            <person name="Kuo A."/>
            <person name="Salamov A."/>
            <person name="Ahrendt S.R."/>
            <person name="Lipzen A."/>
            <person name="Sullivan W."/>
            <person name="Andreopoulos W.B."/>
            <person name="Clum A."/>
            <person name="Lindquist E."/>
            <person name="Daum C."/>
            <person name="Ramamoorthy G.K."/>
            <person name="Gryganskyi A."/>
            <person name="Culley D."/>
            <person name="Magnuson J.K."/>
            <person name="James T.Y."/>
            <person name="O'Malley M.A."/>
            <person name="Stajich J.E."/>
            <person name="Spatafora J.W."/>
            <person name="Visel A."/>
            <person name="Grigoriev I.V."/>
        </authorList>
    </citation>
    <scope>NUCLEOTIDE SEQUENCE [LARGE SCALE GENOMIC DNA]</scope>
    <source>
        <strain evidence="9">finn</strain>
    </source>
</reference>
<comment type="caution">
    <text evidence="8">The sequence shown here is derived from an EMBL/GenBank/DDBJ whole genome shotgun (WGS) entry which is preliminary data.</text>
</comment>
<gene>
    <name evidence="8" type="ORF">BCR36DRAFT_583422</name>
</gene>
<dbReference type="AlphaFoldDB" id="A0A1Y1VA72"/>
<dbReference type="InterPro" id="IPR019786">
    <property type="entry name" value="Zinc_finger_PHD-type_CS"/>
</dbReference>
<evidence type="ECO:0008006" key="10">
    <source>
        <dbReference type="Google" id="ProtNLM"/>
    </source>
</evidence>
<dbReference type="InterPro" id="IPR001965">
    <property type="entry name" value="Znf_PHD"/>
</dbReference>
<dbReference type="InterPro" id="IPR019787">
    <property type="entry name" value="Znf_PHD-finger"/>
</dbReference>
<sequence length="418" mass="49669">MEDNKSKSDNENDNKENYVTAVDYLLKQEELEKEAKEVLSKKFDKCTYDLGYIKQQVYVCLTCTNGNAGFCYSCSIACHSQHDVRELFSKRNFRCDCGNSKFPGKCCLKDKRNTINENNKYGQNFIGRFCWCNKEYNPDEDELMFQCNICEEWYHISCITENKEKISEDFDDYICRDCVDKYKFIKKYKFMKKLYFIPYNENKINENNIIEQNDSRDKKRKFDVIDSKDEDTNNHIDTNKRIKDEFKKEMNCIKTNEFENKIEKNGVKSIDTANEKILKNIDENPVDVVNDDEECLLNLSSMNEFELNQRYDVFCNDKFNTIFCKCNNCKEEYIKNNLNFLIEDDLTYEPEEDDDLDGTLFERGVKVLNHASRVPLIECISGYNKLKDKLTDYFKEFAEQKKVVTDEDIKYFFDNFNA</sequence>
<dbReference type="PROSITE" id="PS01359">
    <property type="entry name" value="ZF_PHD_1"/>
    <property type="match status" value="1"/>
</dbReference>